<dbReference type="PANTHER" id="PTHR35174:SF3">
    <property type="entry name" value="BLL7171 PROTEIN"/>
    <property type="match status" value="1"/>
</dbReference>
<evidence type="ECO:0000313" key="4">
    <source>
        <dbReference type="Proteomes" id="UP000565724"/>
    </source>
</evidence>
<evidence type="ECO:0000256" key="1">
    <source>
        <dbReference type="ARBA" id="ARBA00007689"/>
    </source>
</evidence>
<evidence type="ECO:0000313" key="3">
    <source>
        <dbReference type="EMBL" id="NUU19372.1"/>
    </source>
</evidence>
<sequence length="134" mass="14189">MAEFTVVLHRDDAHDAQLTDEERARAWAAHLGFQQHCAEQGWEIVTTRALGAASRGRSLRSDGRAGVVVTDGPYAETAEQVAGFYLVARTSLGALTEAVSALVLNGESVEIRPTVRFVDGVPVDGIDAVSAPAS</sequence>
<reference evidence="3 4" key="1">
    <citation type="submission" date="2020-05" db="EMBL/GenBank/DDBJ databases">
        <title>Genome Sequencing of Type Strains.</title>
        <authorList>
            <person name="Lemaire J.F."/>
            <person name="Inderbitzin P."/>
            <person name="Gregorio O.A."/>
            <person name="Collins S.B."/>
            <person name="Wespe N."/>
            <person name="Knight-Connoni V."/>
        </authorList>
    </citation>
    <scope>NUCLEOTIDE SEQUENCE [LARGE SCALE GENOMIC DNA]</scope>
    <source>
        <strain evidence="3 4">ATCC 25174</strain>
    </source>
</reference>
<name>A0A7Y6DZQ3_9CELL</name>
<comment type="similarity">
    <text evidence="1">Belongs to the YciI family.</text>
</comment>
<organism evidence="3 4">
    <name type="scientific">Cellulomonas humilata</name>
    <dbReference type="NCBI Taxonomy" id="144055"/>
    <lineage>
        <taxon>Bacteria</taxon>
        <taxon>Bacillati</taxon>
        <taxon>Actinomycetota</taxon>
        <taxon>Actinomycetes</taxon>
        <taxon>Micrococcales</taxon>
        <taxon>Cellulomonadaceae</taxon>
        <taxon>Cellulomonas</taxon>
    </lineage>
</organism>
<dbReference type="InterPro" id="IPR005545">
    <property type="entry name" value="YCII"/>
</dbReference>
<dbReference type="Gene3D" id="3.30.70.1060">
    <property type="entry name" value="Dimeric alpha+beta barrel"/>
    <property type="match status" value="1"/>
</dbReference>
<evidence type="ECO:0000259" key="2">
    <source>
        <dbReference type="Pfam" id="PF03795"/>
    </source>
</evidence>
<dbReference type="Pfam" id="PF03795">
    <property type="entry name" value="YCII"/>
    <property type="match status" value="1"/>
</dbReference>
<protein>
    <recommendedName>
        <fullName evidence="2">YCII-related domain-containing protein</fullName>
    </recommendedName>
</protein>
<dbReference type="SUPFAM" id="SSF54909">
    <property type="entry name" value="Dimeric alpha+beta barrel"/>
    <property type="match status" value="1"/>
</dbReference>
<feature type="domain" description="YCII-related" evidence="2">
    <location>
        <begin position="7"/>
        <end position="102"/>
    </location>
</feature>
<comment type="caution">
    <text evidence="3">The sequence shown here is derived from an EMBL/GenBank/DDBJ whole genome shotgun (WGS) entry which is preliminary data.</text>
</comment>
<dbReference type="EMBL" id="JABMCI010000070">
    <property type="protein sequence ID" value="NUU19372.1"/>
    <property type="molecule type" value="Genomic_DNA"/>
</dbReference>
<dbReference type="AlphaFoldDB" id="A0A7Y6DZQ3"/>
<dbReference type="PANTHER" id="PTHR35174">
    <property type="entry name" value="BLL7171 PROTEIN-RELATED"/>
    <property type="match status" value="1"/>
</dbReference>
<gene>
    <name evidence="3" type="ORF">HP550_19160</name>
</gene>
<dbReference type="RefSeq" id="WP_175349259.1">
    <property type="nucleotide sequence ID" value="NZ_JABMCI010000070.1"/>
</dbReference>
<proteinExistence type="inferred from homology"/>
<accession>A0A7Y6DZQ3</accession>
<keyword evidence="4" id="KW-1185">Reference proteome</keyword>
<dbReference type="Proteomes" id="UP000565724">
    <property type="component" value="Unassembled WGS sequence"/>
</dbReference>
<dbReference type="InterPro" id="IPR011008">
    <property type="entry name" value="Dimeric_a/b-barrel"/>
</dbReference>